<comment type="catalytic activity">
    <reaction evidence="1">
        <text>Cleavage of hydrophobic, N-terminal signal or leader sequences from secreted and periplasmic proteins.</text>
        <dbReference type="EC" id="3.4.21.89"/>
    </reaction>
</comment>
<dbReference type="EC" id="3.4.21.89" evidence="3"/>
<evidence type="ECO:0000256" key="3">
    <source>
        <dbReference type="ARBA" id="ARBA00013208"/>
    </source>
</evidence>
<name>T1C466_9ZZZZ</name>
<keyword evidence="4" id="KW-0645">Protease</keyword>
<dbReference type="GO" id="GO:0016020">
    <property type="term" value="C:membrane"/>
    <property type="evidence" value="ECO:0007669"/>
    <property type="project" value="InterPro"/>
</dbReference>
<dbReference type="InterPro" id="IPR019757">
    <property type="entry name" value="Pept_S26A_signal_pept_1_Lys-AS"/>
</dbReference>
<evidence type="ECO:0000256" key="5">
    <source>
        <dbReference type="ARBA" id="ARBA00022801"/>
    </source>
</evidence>
<comment type="similarity">
    <text evidence="2">Belongs to the peptidase S26 family.</text>
</comment>
<dbReference type="GO" id="GO:0004252">
    <property type="term" value="F:serine-type endopeptidase activity"/>
    <property type="evidence" value="ECO:0007669"/>
    <property type="project" value="InterPro"/>
</dbReference>
<keyword evidence="6" id="KW-1133">Transmembrane helix</keyword>
<keyword evidence="6" id="KW-0812">Transmembrane</keyword>
<dbReference type="Gene3D" id="2.10.109.10">
    <property type="entry name" value="Umud Fragment, subunit A"/>
    <property type="match status" value="1"/>
</dbReference>
<dbReference type="NCBIfam" id="TIGR02227">
    <property type="entry name" value="sigpep_I_bact"/>
    <property type="match status" value="1"/>
</dbReference>
<evidence type="ECO:0000256" key="4">
    <source>
        <dbReference type="ARBA" id="ARBA00022670"/>
    </source>
</evidence>
<feature type="domain" description="Peptidase S26" evidence="7">
    <location>
        <begin position="41"/>
        <end position="234"/>
    </location>
</feature>
<evidence type="ECO:0000313" key="8">
    <source>
        <dbReference type="EMBL" id="EQD76797.1"/>
    </source>
</evidence>
<dbReference type="SUPFAM" id="SSF51306">
    <property type="entry name" value="LexA/Signal peptidase"/>
    <property type="match status" value="1"/>
</dbReference>
<accession>T1C466</accession>
<dbReference type="InterPro" id="IPR036286">
    <property type="entry name" value="LexA/Signal_pep-like_sf"/>
</dbReference>
<dbReference type="PROSITE" id="PS00760">
    <property type="entry name" value="SPASE_I_2"/>
    <property type="match status" value="1"/>
</dbReference>
<evidence type="ECO:0000256" key="6">
    <source>
        <dbReference type="SAM" id="Phobius"/>
    </source>
</evidence>
<dbReference type="PANTHER" id="PTHR43390:SF1">
    <property type="entry name" value="CHLOROPLAST PROCESSING PEPTIDASE"/>
    <property type="match status" value="1"/>
</dbReference>
<feature type="transmembrane region" description="Helical" evidence="6">
    <location>
        <begin position="6"/>
        <end position="27"/>
    </location>
</feature>
<dbReference type="InterPro" id="IPR019756">
    <property type="entry name" value="Pept_S26A_signal_pept_1_Ser-AS"/>
</dbReference>
<reference evidence="8" key="1">
    <citation type="submission" date="2013-08" db="EMBL/GenBank/DDBJ databases">
        <authorList>
            <person name="Mendez C."/>
            <person name="Richter M."/>
            <person name="Ferrer M."/>
            <person name="Sanchez J."/>
        </authorList>
    </citation>
    <scope>NUCLEOTIDE SEQUENCE</scope>
</reference>
<gene>
    <name evidence="8" type="ORF">B1B_01435</name>
</gene>
<dbReference type="CDD" id="cd06530">
    <property type="entry name" value="S26_SPase_I"/>
    <property type="match status" value="1"/>
</dbReference>
<dbReference type="InterPro" id="IPR000223">
    <property type="entry name" value="Pept_S26A_signal_pept_1"/>
</dbReference>
<sequence length="253" mass="28355">MAIFGYSAVFLIILVATGLVWLADVLARRTRGRGLPARTLVEYCRSFFPFILVVIVIRSFLFEPFRIPSGSMVPTLLVGDFIVVNKFDYGLRLPVTNSVIVPIGHPKRGQVVVFRYPLNPSVDYIKRVVGLPGDQVTYRGNRLWINGRLVPHACEGRYRGPDGEPGAQLCVEQLGAIQHDILITPGLAAPDGTYTVPPHHYFMMGDNRDDSSDSRYWGTVPSRDLVGRAVLIWFNWDAFSAMPIWSRIGLMIH</sequence>
<evidence type="ECO:0000256" key="1">
    <source>
        <dbReference type="ARBA" id="ARBA00000677"/>
    </source>
</evidence>
<dbReference type="PROSITE" id="PS00761">
    <property type="entry name" value="SPASE_I_3"/>
    <property type="match status" value="1"/>
</dbReference>
<dbReference type="GO" id="GO:0006465">
    <property type="term" value="P:signal peptide processing"/>
    <property type="evidence" value="ECO:0007669"/>
    <property type="project" value="InterPro"/>
</dbReference>
<evidence type="ECO:0000259" key="7">
    <source>
        <dbReference type="Pfam" id="PF10502"/>
    </source>
</evidence>
<dbReference type="EMBL" id="AUZY01000977">
    <property type="protein sequence ID" value="EQD76797.1"/>
    <property type="molecule type" value="Genomic_DNA"/>
</dbReference>
<dbReference type="PANTHER" id="PTHR43390">
    <property type="entry name" value="SIGNAL PEPTIDASE I"/>
    <property type="match status" value="1"/>
</dbReference>
<dbReference type="GO" id="GO:0009003">
    <property type="term" value="F:signal peptidase activity"/>
    <property type="evidence" value="ECO:0007669"/>
    <property type="project" value="UniProtKB-EC"/>
</dbReference>
<dbReference type="PROSITE" id="PS00501">
    <property type="entry name" value="SPASE_I_1"/>
    <property type="match status" value="1"/>
</dbReference>
<comment type="caution">
    <text evidence="8">The sequence shown here is derived from an EMBL/GenBank/DDBJ whole genome shotgun (WGS) entry which is preliminary data.</text>
</comment>
<reference evidence="8" key="2">
    <citation type="journal article" date="2014" name="ISME J.">
        <title>Microbial stratification in low pH oxic and suboxic macroscopic growths along an acid mine drainage.</title>
        <authorList>
            <person name="Mendez-Garcia C."/>
            <person name="Mesa V."/>
            <person name="Sprenger R.R."/>
            <person name="Richter M."/>
            <person name="Diez M.S."/>
            <person name="Solano J."/>
            <person name="Bargiela R."/>
            <person name="Golyshina O.V."/>
            <person name="Manteca A."/>
            <person name="Ramos J.L."/>
            <person name="Gallego J.R."/>
            <person name="Llorente I."/>
            <person name="Martins Dos Santos V.A."/>
            <person name="Jensen O.N."/>
            <person name="Pelaez A.I."/>
            <person name="Sanchez J."/>
            <person name="Ferrer M."/>
        </authorList>
    </citation>
    <scope>NUCLEOTIDE SEQUENCE</scope>
</reference>
<dbReference type="InterPro" id="IPR019758">
    <property type="entry name" value="Pept_S26A_signal_pept_1_CS"/>
</dbReference>
<organism evidence="8">
    <name type="scientific">mine drainage metagenome</name>
    <dbReference type="NCBI Taxonomy" id="410659"/>
    <lineage>
        <taxon>unclassified sequences</taxon>
        <taxon>metagenomes</taxon>
        <taxon>ecological metagenomes</taxon>
    </lineage>
</organism>
<dbReference type="InterPro" id="IPR019533">
    <property type="entry name" value="Peptidase_S26"/>
</dbReference>
<feature type="transmembrane region" description="Helical" evidence="6">
    <location>
        <begin position="47"/>
        <end position="65"/>
    </location>
</feature>
<dbReference type="AlphaFoldDB" id="T1C466"/>
<dbReference type="PRINTS" id="PR00727">
    <property type="entry name" value="LEADERPTASE"/>
</dbReference>
<keyword evidence="5 8" id="KW-0378">Hydrolase</keyword>
<proteinExistence type="inferred from homology"/>
<keyword evidence="6" id="KW-0472">Membrane</keyword>
<protein>
    <recommendedName>
        <fullName evidence="3">signal peptidase I</fullName>
        <ecNumber evidence="3">3.4.21.89</ecNumber>
    </recommendedName>
</protein>
<dbReference type="Pfam" id="PF10502">
    <property type="entry name" value="Peptidase_S26"/>
    <property type="match status" value="1"/>
</dbReference>
<evidence type="ECO:0000256" key="2">
    <source>
        <dbReference type="ARBA" id="ARBA00009370"/>
    </source>
</evidence>